<feature type="non-terminal residue" evidence="1">
    <location>
        <position position="1"/>
    </location>
</feature>
<reference evidence="1" key="1">
    <citation type="submission" date="2022-03" db="EMBL/GenBank/DDBJ databases">
        <authorList>
            <person name="Martin C."/>
        </authorList>
    </citation>
    <scope>NUCLEOTIDE SEQUENCE</scope>
</reference>
<dbReference type="EMBL" id="CAIIXF020000006">
    <property type="protein sequence ID" value="CAH1787683.1"/>
    <property type="molecule type" value="Genomic_DNA"/>
</dbReference>
<gene>
    <name evidence="1" type="ORF">OFUS_LOCUS13329</name>
</gene>
<evidence type="ECO:0000313" key="2">
    <source>
        <dbReference type="Proteomes" id="UP000749559"/>
    </source>
</evidence>
<protein>
    <submittedName>
        <fullName evidence="1">Uncharacterized protein</fullName>
    </submittedName>
</protein>
<keyword evidence="2" id="KW-1185">Reference proteome</keyword>
<accession>A0A8S4NZZ1</accession>
<evidence type="ECO:0000313" key="1">
    <source>
        <dbReference type="EMBL" id="CAH1787683.1"/>
    </source>
</evidence>
<comment type="caution">
    <text evidence="1">The sequence shown here is derived from an EMBL/GenBank/DDBJ whole genome shotgun (WGS) entry which is preliminary data.</text>
</comment>
<organism evidence="1 2">
    <name type="scientific">Owenia fusiformis</name>
    <name type="common">Polychaete worm</name>
    <dbReference type="NCBI Taxonomy" id="6347"/>
    <lineage>
        <taxon>Eukaryota</taxon>
        <taxon>Metazoa</taxon>
        <taxon>Spiralia</taxon>
        <taxon>Lophotrochozoa</taxon>
        <taxon>Annelida</taxon>
        <taxon>Polychaeta</taxon>
        <taxon>Sedentaria</taxon>
        <taxon>Canalipalpata</taxon>
        <taxon>Sabellida</taxon>
        <taxon>Oweniida</taxon>
        <taxon>Oweniidae</taxon>
        <taxon>Owenia</taxon>
    </lineage>
</organism>
<proteinExistence type="predicted"/>
<dbReference type="Proteomes" id="UP000749559">
    <property type="component" value="Unassembled WGS sequence"/>
</dbReference>
<sequence>KIFSYIYNRLCINTITQPCHKMWTLGYRTTNVNLGIHTTKCGLGNTAPQNVDLGIPHHKMWTWEYRTTKCGLGNIAPQNVDLGIPHHKIWTWEYRTTKCELGKTAPQNVDLGIPHHKMWTWGYRTTKCGLGDPAWFWTIKSKSYLCPNTANQLFSSPTSTAFQHCLSAHHSSISKANNI</sequence>
<name>A0A8S4NZZ1_OWEFU</name>
<dbReference type="AlphaFoldDB" id="A0A8S4NZZ1"/>